<dbReference type="Proteomes" id="UP000053257">
    <property type="component" value="Unassembled WGS sequence"/>
</dbReference>
<reference evidence="1 2" key="1">
    <citation type="journal article" date="2014" name="PLoS Genet.">
        <title>Analysis of the Phlebiopsis gigantea genome, transcriptome and secretome provides insight into its pioneer colonization strategies of wood.</title>
        <authorList>
            <person name="Hori C."/>
            <person name="Ishida T."/>
            <person name="Igarashi K."/>
            <person name="Samejima M."/>
            <person name="Suzuki H."/>
            <person name="Master E."/>
            <person name="Ferreira P."/>
            <person name="Ruiz-Duenas F.J."/>
            <person name="Held B."/>
            <person name="Canessa P."/>
            <person name="Larrondo L.F."/>
            <person name="Schmoll M."/>
            <person name="Druzhinina I.S."/>
            <person name="Kubicek C.P."/>
            <person name="Gaskell J.A."/>
            <person name="Kersten P."/>
            <person name="St John F."/>
            <person name="Glasner J."/>
            <person name="Sabat G."/>
            <person name="Splinter BonDurant S."/>
            <person name="Syed K."/>
            <person name="Yadav J."/>
            <person name="Mgbeahuruike A.C."/>
            <person name="Kovalchuk A."/>
            <person name="Asiegbu F.O."/>
            <person name="Lackner G."/>
            <person name="Hoffmeister D."/>
            <person name="Rencoret J."/>
            <person name="Gutierrez A."/>
            <person name="Sun H."/>
            <person name="Lindquist E."/>
            <person name="Barry K."/>
            <person name="Riley R."/>
            <person name="Grigoriev I.V."/>
            <person name="Henrissat B."/>
            <person name="Kues U."/>
            <person name="Berka R.M."/>
            <person name="Martinez A.T."/>
            <person name="Covert S.F."/>
            <person name="Blanchette R.A."/>
            <person name="Cullen D."/>
        </authorList>
    </citation>
    <scope>NUCLEOTIDE SEQUENCE [LARGE SCALE GENOMIC DNA]</scope>
    <source>
        <strain evidence="1 2">11061_1 CR5-6</strain>
    </source>
</reference>
<accession>A0A0C3NJE0</accession>
<dbReference type="HOGENOM" id="CLU_1005126_0_0_1"/>
<proteinExistence type="predicted"/>
<keyword evidence="2" id="KW-1185">Reference proteome</keyword>
<dbReference type="EMBL" id="KN840555">
    <property type="protein sequence ID" value="KIP05034.1"/>
    <property type="molecule type" value="Genomic_DNA"/>
</dbReference>
<dbReference type="AlphaFoldDB" id="A0A0C3NJE0"/>
<evidence type="ECO:0000313" key="2">
    <source>
        <dbReference type="Proteomes" id="UP000053257"/>
    </source>
</evidence>
<sequence length="277" mass="30764">MAQARTFLNGSDAQPTESLNPLLLFRTIEELRISQFRYPLREELAGFQFPQTVTIKTITIEDSAPVTQILKALSAAPSSVRRSLTSLDVGDVYRYFWHGSEILALRQLLSEIGHQIEHLGFGLWSCVVPLFPQRRAFAPDLRDELFLPCPHLRSLRLHVHLVNEPAAETDVVGLLTATLAGVRTTPGCAPHLAALRLSFLPVNLGFHLASATDSLAAVRRSHPHRFRAVEDELLALRPGVQVAIDVTETQDGKVSAQAITEEYVAPLFPRIWSRVGR</sequence>
<gene>
    <name evidence="1" type="ORF">PHLGIDRAFT_170168</name>
</gene>
<evidence type="ECO:0000313" key="1">
    <source>
        <dbReference type="EMBL" id="KIP05034.1"/>
    </source>
</evidence>
<protein>
    <submittedName>
        <fullName evidence="1">Uncharacterized protein</fullName>
    </submittedName>
</protein>
<organism evidence="1 2">
    <name type="scientific">Phlebiopsis gigantea (strain 11061_1 CR5-6)</name>
    <name type="common">White-rot fungus</name>
    <name type="synonym">Peniophora gigantea</name>
    <dbReference type="NCBI Taxonomy" id="745531"/>
    <lineage>
        <taxon>Eukaryota</taxon>
        <taxon>Fungi</taxon>
        <taxon>Dikarya</taxon>
        <taxon>Basidiomycota</taxon>
        <taxon>Agaricomycotina</taxon>
        <taxon>Agaricomycetes</taxon>
        <taxon>Polyporales</taxon>
        <taxon>Phanerochaetaceae</taxon>
        <taxon>Phlebiopsis</taxon>
    </lineage>
</organism>
<name>A0A0C3NJE0_PHLG1</name>